<keyword evidence="3" id="KW-1185">Reference proteome</keyword>
<dbReference type="EMBL" id="CAKKLH010000035">
    <property type="protein sequence ID" value="CAH0100364.1"/>
    <property type="molecule type" value="Genomic_DNA"/>
</dbReference>
<dbReference type="CDD" id="cd08544">
    <property type="entry name" value="Reeler"/>
    <property type="match status" value="1"/>
</dbReference>
<dbReference type="Proteomes" id="UP000789390">
    <property type="component" value="Unassembled WGS sequence"/>
</dbReference>
<evidence type="ECO:0000313" key="2">
    <source>
        <dbReference type="EMBL" id="CAH0100364.1"/>
    </source>
</evidence>
<evidence type="ECO:0000313" key="3">
    <source>
        <dbReference type="Proteomes" id="UP000789390"/>
    </source>
</evidence>
<dbReference type="Pfam" id="PF02014">
    <property type="entry name" value="Reeler"/>
    <property type="match status" value="1"/>
</dbReference>
<reference evidence="2" key="1">
    <citation type="submission" date="2021-11" db="EMBL/GenBank/DDBJ databases">
        <authorList>
            <person name="Schell T."/>
        </authorList>
    </citation>
    <scope>NUCLEOTIDE SEQUENCE</scope>
    <source>
        <strain evidence="2">M5</strain>
    </source>
</reference>
<sequence length="161" mass="17641">MTTGRMNHHYKTAFSITALVGSIERIDGFPDGNGDLLNGDPLHYLLSFGAIHIAPASACQTMKPGHGYPEFPSQTTPSPFQAVIPVGRNFYKGYFVMAFDENDDIHIIGTFQSPSDGQLINCTSNGLDAATHKSKEDEQLVTIDWIPPTNNLGTVIFRTRL</sequence>
<dbReference type="PANTHER" id="PTHR45828">
    <property type="entry name" value="CYTOCHROME B561/FERRIC REDUCTASE TRANSMEMBRANE"/>
    <property type="match status" value="1"/>
</dbReference>
<gene>
    <name evidence="2" type="ORF">DGAL_LOCUS2594</name>
</gene>
<name>A0A8J2RG33_9CRUS</name>
<dbReference type="InterPro" id="IPR051237">
    <property type="entry name" value="Ferric-chelate_Red/DefProt"/>
</dbReference>
<dbReference type="OrthoDB" id="6418377at2759"/>
<proteinExistence type="predicted"/>
<dbReference type="Gene3D" id="2.60.40.4060">
    <property type="entry name" value="Reeler domain"/>
    <property type="match status" value="1"/>
</dbReference>
<dbReference type="GO" id="GO:0016020">
    <property type="term" value="C:membrane"/>
    <property type="evidence" value="ECO:0007669"/>
    <property type="project" value="TreeGrafter"/>
</dbReference>
<protein>
    <recommendedName>
        <fullName evidence="1">Reelin domain-containing protein</fullName>
    </recommendedName>
</protein>
<dbReference type="PANTHER" id="PTHR45828:SF36">
    <property type="entry name" value="REELIN DOMAIN-CONTAINING PROTEIN"/>
    <property type="match status" value="1"/>
</dbReference>
<dbReference type="AlphaFoldDB" id="A0A8J2RG33"/>
<evidence type="ECO:0000259" key="1">
    <source>
        <dbReference type="Pfam" id="PF02014"/>
    </source>
</evidence>
<feature type="domain" description="Reelin" evidence="1">
    <location>
        <begin position="59"/>
        <end position="159"/>
    </location>
</feature>
<organism evidence="2 3">
    <name type="scientific">Daphnia galeata</name>
    <dbReference type="NCBI Taxonomy" id="27404"/>
    <lineage>
        <taxon>Eukaryota</taxon>
        <taxon>Metazoa</taxon>
        <taxon>Ecdysozoa</taxon>
        <taxon>Arthropoda</taxon>
        <taxon>Crustacea</taxon>
        <taxon>Branchiopoda</taxon>
        <taxon>Diplostraca</taxon>
        <taxon>Cladocera</taxon>
        <taxon>Anomopoda</taxon>
        <taxon>Daphniidae</taxon>
        <taxon>Daphnia</taxon>
    </lineage>
</organism>
<dbReference type="InterPro" id="IPR042307">
    <property type="entry name" value="Reeler_sf"/>
</dbReference>
<dbReference type="InterPro" id="IPR002861">
    <property type="entry name" value="Reeler_dom"/>
</dbReference>
<comment type="caution">
    <text evidence="2">The sequence shown here is derived from an EMBL/GenBank/DDBJ whole genome shotgun (WGS) entry which is preliminary data.</text>
</comment>
<accession>A0A8J2RG33</accession>